<reference evidence="3" key="1">
    <citation type="submission" date="2021-02" db="EMBL/GenBank/DDBJ databases">
        <title>Genome sequence Cadophora malorum strain M34.</title>
        <authorList>
            <person name="Stefanovic E."/>
            <person name="Vu D."/>
            <person name="Scully C."/>
            <person name="Dijksterhuis J."/>
            <person name="Roader J."/>
            <person name="Houbraken J."/>
        </authorList>
    </citation>
    <scope>NUCLEOTIDE SEQUENCE</scope>
    <source>
        <strain evidence="3">M34</strain>
    </source>
</reference>
<sequence>MASPGTANDPAPSTYPKTMKAWVHTSKGSPEKVLILSHDVPAPDPPTGDEVVVRISHAALNPGGSIMMQICPMIFRAKPAIPEMDFAGTIVQVNQYISETKSLNVGTEVFGSVPVGAHIRGGKGSLAEFVVLDAENVCVKPENMSLEEAAGLPVAGCTALALVEAAKLQEGMTVLINGASGGIGSMAVQMAKSAVGKSGKIIAICSKANIEMVKGLGADEVIDYQENTPVHKFLATEFGNDKFDVVMDAFGVQEIFHNCEGYLKPEKTYISVGPAMPKYSMGAIFYSLGQMASNFLWPRFLGGPNRPYIQVAATSTLEEIQRLAHLVEEGKLRVPIDSCWDLVDALKAYEMVLSRRARGKVIAEARLQVTNVNNPLLSR</sequence>
<organism evidence="3 4">
    <name type="scientific">Cadophora malorum</name>
    <dbReference type="NCBI Taxonomy" id="108018"/>
    <lineage>
        <taxon>Eukaryota</taxon>
        <taxon>Fungi</taxon>
        <taxon>Dikarya</taxon>
        <taxon>Ascomycota</taxon>
        <taxon>Pezizomycotina</taxon>
        <taxon>Leotiomycetes</taxon>
        <taxon>Helotiales</taxon>
        <taxon>Ploettnerulaceae</taxon>
        <taxon>Cadophora</taxon>
    </lineage>
</organism>
<dbReference type="SUPFAM" id="SSF50129">
    <property type="entry name" value="GroES-like"/>
    <property type="match status" value="1"/>
</dbReference>
<dbReference type="Proteomes" id="UP000664132">
    <property type="component" value="Unassembled WGS sequence"/>
</dbReference>
<dbReference type="InterPro" id="IPR002364">
    <property type="entry name" value="Quin_OxRdtase/zeta-crystal_CS"/>
</dbReference>
<dbReference type="Pfam" id="PF08240">
    <property type="entry name" value="ADH_N"/>
    <property type="match status" value="1"/>
</dbReference>
<dbReference type="CDD" id="cd08267">
    <property type="entry name" value="MDR1"/>
    <property type="match status" value="1"/>
</dbReference>
<dbReference type="InterPro" id="IPR011032">
    <property type="entry name" value="GroES-like_sf"/>
</dbReference>
<keyword evidence="4" id="KW-1185">Reference proteome</keyword>
<feature type="domain" description="Enoyl reductase (ER)" evidence="2">
    <location>
        <begin position="28"/>
        <end position="363"/>
    </location>
</feature>
<dbReference type="PROSITE" id="PS01162">
    <property type="entry name" value="QOR_ZETA_CRYSTAL"/>
    <property type="match status" value="1"/>
</dbReference>
<dbReference type="OrthoDB" id="3509362at2759"/>
<dbReference type="SUPFAM" id="SSF51735">
    <property type="entry name" value="NAD(P)-binding Rossmann-fold domains"/>
    <property type="match status" value="1"/>
</dbReference>
<dbReference type="Gene3D" id="3.90.180.10">
    <property type="entry name" value="Medium-chain alcohol dehydrogenases, catalytic domain"/>
    <property type="match status" value="1"/>
</dbReference>
<dbReference type="GO" id="GO:0016491">
    <property type="term" value="F:oxidoreductase activity"/>
    <property type="evidence" value="ECO:0007669"/>
    <property type="project" value="UniProtKB-KW"/>
</dbReference>
<dbReference type="GO" id="GO:0005739">
    <property type="term" value="C:mitochondrion"/>
    <property type="evidence" value="ECO:0007669"/>
    <property type="project" value="TreeGrafter"/>
</dbReference>
<dbReference type="SMART" id="SM00829">
    <property type="entry name" value="PKS_ER"/>
    <property type="match status" value="1"/>
</dbReference>
<dbReference type="InterPro" id="IPR013154">
    <property type="entry name" value="ADH-like_N"/>
</dbReference>
<evidence type="ECO:0000313" key="4">
    <source>
        <dbReference type="Proteomes" id="UP000664132"/>
    </source>
</evidence>
<keyword evidence="1" id="KW-0560">Oxidoreductase</keyword>
<dbReference type="PANTHER" id="PTHR11695">
    <property type="entry name" value="ALCOHOL DEHYDROGENASE RELATED"/>
    <property type="match status" value="1"/>
</dbReference>
<dbReference type="InterPro" id="IPR020843">
    <property type="entry name" value="ER"/>
</dbReference>
<dbReference type="PANTHER" id="PTHR11695:SF294">
    <property type="entry name" value="RETICULON-4-INTERACTING PROTEIN 1, MITOCHONDRIAL"/>
    <property type="match status" value="1"/>
</dbReference>
<dbReference type="Pfam" id="PF13602">
    <property type="entry name" value="ADH_zinc_N_2"/>
    <property type="match status" value="1"/>
</dbReference>
<gene>
    <name evidence="3" type="ORF">IFR04_013377</name>
</gene>
<accession>A0A8H7T5S0</accession>
<dbReference type="InterPro" id="IPR036291">
    <property type="entry name" value="NAD(P)-bd_dom_sf"/>
</dbReference>
<evidence type="ECO:0000313" key="3">
    <source>
        <dbReference type="EMBL" id="KAG4413476.1"/>
    </source>
</evidence>
<evidence type="ECO:0000259" key="2">
    <source>
        <dbReference type="SMART" id="SM00829"/>
    </source>
</evidence>
<comment type="caution">
    <text evidence="3">The sequence shown here is derived from an EMBL/GenBank/DDBJ whole genome shotgun (WGS) entry which is preliminary data.</text>
</comment>
<evidence type="ECO:0000256" key="1">
    <source>
        <dbReference type="ARBA" id="ARBA00023002"/>
    </source>
</evidence>
<dbReference type="EMBL" id="JAFJYH010000312">
    <property type="protein sequence ID" value="KAG4413476.1"/>
    <property type="molecule type" value="Genomic_DNA"/>
</dbReference>
<dbReference type="AlphaFoldDB" id="A0A8H7T5S0"/>
<name>A0A8H7T5S0_9HELO</name>
<protein>
    <recommendedName>
        <fullName evidence="2">Enoyl reductase (ER) domain-containing protein</fullName>
    </recommendedName>
</protein>
<dbReference type="InterPro" id="IPR050700">
    <property type="entry name" value="YIM1/Zinc_Alcohol_DH_Fams"/>
</dbReference>
<dbReference type="Gene3D" id="3.40.50.720">
    <property type="entry name" value="NAD(P)-binding Rossmann-like Domain"/>
    <property type="match status" value="1"/>
</dbReference>
<proteinExistence type="predicted"/>
<dbReference type="GO" id="GO:0008270">
    <property type="term" value="F:zinc ion binding"/>
    <property type="evidence" value="ECO:0007669"/>
    <property type="project" value="InterPro"/>
</dbReference>